<dbReference type="GeneID" id="24531412"/>
<evidence type="ECO:0000313" key="3">
    <source>
        <dbReference type="Proteomes" id="UP000076359"/>
    </source>
</evidence>
<comment type="caution">
    <text evidence="2">The sequence shown here is derived from an EMBL/GenBank/DDBJ whole genome shotgun (WGS) entry which is preliminary data.</text>
</comment>
<feature type="compositionally biased region" description="Acidic residues" evidence="1">
    <location>
        <begin position="1"/>
        <end position="17"/>
    </location>
</feature>
<dbReference type="Proteomes" id="UP000076359">
    <property type="component" value="Chromosome 10"/>
</dbReference>
<dbReference type="RefSeq" id="XP_012763249.2">
    <property type="nucleotide sequence ID" value="XM_012907795.2"/>
</dbReference>
<feature type="compositionally biased region" description="Low complexity" evidence="1">
    <location>
        <begin position="168"/>
        <end position="181"/>
    </location>
</feature>
<dbReference type="VEuPathDB" id="PlasmoDB:PRCDC_1020600"/>
<sequence length="704" mass="84462">MSLNFSDEDDVINEEVDDTQKSDKNHSNFGFMNNERKEKEKEKEKDYGMEKKKPFHNYDNNPFSNMKLSREHFENVQEMDVNNEENYIGPDEGSAVELEGKKKKKKSVAFQLKNLFNDVSLNRLNTYIKKKRRKSQEEMNSNDHFSRSSYEKEGEKEKNNKKKKRNDNGYAYGDDNYNDNIYDNSDDKLFNDSYNNMYNDDILNDQSQEDVDVNVNIDEEDELQKYVREEKNKMKQIMPEKDELWELYIYMNLKKKKRKIDYNEKQYSNAMNKVFSNLENEYKSIIKEKLFGKIIFKEYLVISDDVEYFKNNHIMNIEKNMTIPIIKKKNLLSEMKRKLILLYNKGICCNYIKEISINSGGKINEQTNSYPNQDGSSLRINENMDYYINKIQDNNLIIEKESLNLYLNKLFDKYCIIVHKIRAHRRKDLRMNFNSFMDLINEVFTKLYFSIHNIFLTDEDMNINLTDIYKTIRRKYNMHDVLDKVQKLTHKKECYEHYRSYLLYKYKTTYSVCDEAFKNHIMNDNINIFNFKKFYNTDFSKENFTIIKEEQKINTNDNDFHHFTYDQNNADEHTNIFTNDIYNEDFFSINVNNMESKGIQPPHRHTTTVPEKSYNAKTKDHIIPLSKEQHVYNNNNKNNNKNKNNNNNNDDNNNNNNNNDNNNNDNNNNDNNNNNVVEETPLEKAKRIAREKKKQLMNNRVKII</sequence>
<organism evidence="2 3">
    <name type="scientific">Plasmodium reichenowi</name>
    <dbReference type="NCBI Taxonomy" id="5854"/>
    <lineage>
        <taxon>Eukaryota</taxon>
        <taxon>Sar</taxon>
        <taxon>Alveolata</taxon>
        <taxon>Apicomplexa</taxon>
        <taxon>Aconoidasida</taxon>
        <taxon>Haemosporida</taxon>
        <taxon>Plasmodiidae</taxon>
        <taxon>Plasmodium</taxon>
        <taxon>Plasmodium (Laverania)</taxon>
    </lineage>
</organism>
<accession>A0A151LFJ8</accession>
<feature type="compositionally biased region" description="Basic and acidic residues" evidence="1">
    <location>
        <begin position="144"/>
        <end position="158"/>
    </location>
</feature>
<feature type="region of interest" description="Disordered" evidence="1">
    <location>
        <begin position="597"/>
        <end position="683"/>
    </location>
</feature>
<dbReference type="VEuPathDB" id="PlasmoDB:PRG01_1019700"/>
<feature type="region of interest" description="Disordered" evidence="1">
    <location>
        <begin position="1"/>
        <end position="65"/>
    </location>
</feature>
<dbReference type="EMBL" id="LVLA01000011">
    <property type="protein sequence ID" value="KYN97669.1"/>
    <property type="molecule type" value="Genomic_DNA"/>
</dbReference>
<proteinExistence type="predicted"/>
<feature type="region of interest" description="Disordered" evidence="1">
    <location>
        <begin position="131"/>
        <end position="181"/>
    </location>
</feature>
<name>A0A151LFJ8_PLARE</name>
<dbReference type="AlphaFoldDB" id="A0A151LFJ8"/>
<feature type="compositionally biased region" description="Basic and acidic residues" evidence="1">
    <location>
        <begin position="617"/>
        <end position="630"/>
    </location>
</feature>
<feature type="compositionally biased region" description="Basic and acidic residues" evidence="1">
    <location>
        <begin position="34"/>
        <end position="52"/>
    </location>
</feature>
<reference evidence="2 3" key="1">
    <citation type="journal article" date="2016" name="Nat. Commun.">
        <title>Genomes of cryptic chimpanzee Plasmodium species reveal key evolutionary events leading to human malaria.</title>
        <authorList>
            <person name="Sundararaman S.A."/>
            <person name="Plenderleith L.J."/>
            <person name="Liu W."/>
            <person name="Loy D.E."/>
            <person name="Learn G.H."/>
            <person name="Li Y."/>
            <person name="Shaw K.S."/>
            <person name="Ayouba A."/>
            <person name="Peeters M."/>
            <person name="Speede S."/>
            <person name="Shaw G.M."/>
            <person name="Bushman F.D."/>
            <person name="Brisson D."/>
            <person name="Rayner J.C."/>
            <person name="Sharp P.M."/>
            <person name="Hahn B.H."/>
        </authorList>
    </citation>
    <scope>NUCLEOTIDE SEQUENCE [LARGE SCALE GENOMIC DNA]</scope>
    <source>
        <strain evidence="2 3">SY57</strain>
    </source>
</reference>
<dbReference type="KEGG" id="prei:PRSY57_1020600"/>
<protein>
    <submittedName>
        <fullName evidence="2">Uncharacterized protein</fullName>
    </submittedName>
</protein>
<evidence type="ECO:0000256" key="1">
    <source>
        <dbReference type="SAM" id="MobiDB-lite"/>
    </source>
</evidence>
<evidence type="ECO:0000313" key="2">
    <source>
        <dbReference type="EMBL" id="KYN97669.1"/>
    </source>
</evidence>
<feature type="compositionally biased region" description="Low complexity" evidence="1">
    <location>
        <begin position="633"/>
        <end position="675"/>
    </location>
</feature>
<gene>
    <name evidence="2" type="ORF">PRSY57_1020600</name>
</gene>